<dbReference type="GO" id="GO:0004867">
    <property type="term" value="F:serine-type endopeptidase inhibitor activity"/>
    <property type="evidence" value="ECO:0007669"/>
    <property type="project" value="InterPro"/>
</dbReference>
<dbReference type="InterPro" id="IPR042185">
    <property type="entry name" value="Serpin_sf_2"/>
</dbReference>
<proteinExistence type="inferred from homology"/>
<dbReference type="Gene3D" id="2.30.39.10">
    <property type="entry name" value="Alpha-1-antitrypsin, domain 1"/>
    <property type="match status" value="1"/>
</dbReference>
<feature type="domain" description="Serpin" evidence="2">
    <location>
        <begin position="71"/>
        <end position="429"/>
    </location>
</feature>
<dbReference type="CDD" id="cd19590">
    <property type="entry name" value="serpin_thermopin-like"/>
    <property type="match status" value="1"/>
</dbReference>
<sequence length="431" mass="48440">MRLWRYDLFAEHPSEYFSMEGGHKMRMMRYLFTGLIFIYGGLLTVREAEAMPITPDKAIHQLVEGNNSFALALYSQLKHIDGNLFFSPYSLSSALSMTYGGARGETAHEMADALGFDLPCDLLHPAFAELNERLMSKKQLTLSLANSLWLQKGTELLEEYLDLTSEYYDAAVMLTDFMIDPDESCRRINKWVVEQTQEKIHNIITPGNINALTRLILTNAIYFKGNWEKEFNKNQTREENFYVQQDRHVKAAFMRQQGNFKYGESEDAQVLQVPYDGGSLGMLLVLPKTQDGLAALESGLTMERMKRWQQALAMREVKIAIPRFRAKTAVELSESLKALGMNQAFTNTANFSGIDGTEELSLSSVLHEAFIDVTEEGAEAAAATAVIIGVTAVRDPAPVPEFRAEHPFLYAILDLDSGSILFLGRCIDPGR</sequence>
<dbReference type="InterPro" id="IPR000215">
    <property type="entry name" value="Serpin_fam"/>
</dbReference>
<dbReference type="Pfam" id="PF00079">
    <property type="entry name" value="Serpin"/>
    <property type="match status" value="1"/>
</dbReference>
<dbReference type="AlphaFoldDB" id="A0A2G6E5N7"/>
<dbReference type="GO" id="GO:0005615">
    <property type="term" value="C:extracellular space"/>
    <property type="evidence" value="ECO:0007669"/>
    <property type="project" value="InterPro"/>
</dbReference>
<dbReference type="EMBL" id="PDPS01000027">
    <property type="protein sequence ID" value="PID57384.1"/>
    <property type="molecule type" value="Genomic_DNA"/>
</dbReference>
<accession>A0A2G6E5N7</accession>
<dbReference type="PANTHER" id="PTHR11461">
    <property type="entry name" value="SERINE PROTEASE INHIBITOR, SERPIN"/>
    <property type="match status" value="1"/>
</dbReference>
<name>A0A2G6E5N7_9BACT</name>
<dbReference type="PANTHER" id="PTHR11461:SF211">
    <property type="entry name" value="GH10112P-RELATED"/>
    <property type="match status" value="1"/>
</dbReference>
<dbReference type="SUPFAM" id="SSF56574">
    <property type="entry name" value="Serpins"/>
    <property type="match status" value="1"/>
</dbReference>
<organism evidence="3 4">
    <name type="scientific">candidate division KSB3 bacterium</name>
    <dbReference type="NCBI Taxonomy" id="2044937"/>
    <lineage>
        <taxon>Bacteria</taxon>
        <taxon>candidate division KSB3</taxon>
    </lineage>
</organism>
<dbReference type="InterPro" id="IPR023796">
    <property type="entry name" value="Serpin_dom"/>
</dbReference>
<protein>
    <recommendedName>
        <fullName evidence="2">Serpin domain-containing protein</fullName>
    </recommendedName>
</protein>
<evidence type="ECO:0000256" key="1">
    <source>
        <dbReference type="RuleBase" id="RU000411"/>
    </source>
</evidence>
<comment type="caution">
    <text evidence="3">The sequence shown here is derived from an EMBL/GenBank/DDBJ whole genome shotgun (WGS) entry which is preliminary data.</text>
</comment>
<comment type="similarity">
    <text evidence="1">Belongs to the serpin family.</text>
</comment>
<gene>
    <name evidence="3" type="ORF">CSB45_07620</name>
</gene>
<dbReference type="InterPro" id="IPR042178">
    <property type="entry name" value="Serpin_sf_1"/>
</dbReference>
<dbReference type="SMART" id="SM00093">
    <property type="entry name" value="SERPIN"/>
    <property type="match status" value="1"/>
</dbReference>
<evidence type="ECO:0000259" key="2">
    <source>
        <dbReference type="SMART" id="SM00093"/>
    </source>
</evidence>
<evidence type="ECO:0000313" key="4">
    <source>
        <dbReference type="Proteomes" id="UP000229740"/>
    </source>
</evidence>
<evidence type="ECO:0000313" key="3">
    <source>
        <dbReference type="EMBL" id="PID57384.1"/>
    </source>
</evidence>
<reference evidence="3 4" key="1">
    <citation type="submission" date="2017-10" db="EMBL/GenBank/DDBJ databases">
        <title>Novel microbial diversity and functional potential in the marine mammal oral microbiome.</title>
        <authorList>
            <person name="Dudek N.K."/>
            <person name="Sun C.L."/>
            <person name="Burstein D."/>
            <person name="Kantor R.S."/>
            <person name="Aliaga Goltsman D.S."/>
            <person name="Bik E.M."/>
            <person name="Thomas B.C."/>
            <person name="Banfield J.F."/>
            <person name="Relman D.A."/>
        </authorList>
    </citation>
    <scope>NUCLEOTIDE SEQUENCE [LARGE SCALE GENOMIC DNA]</scope>
    <source>
        <strain evidence="3">DOLZORAL124_49_17</strain>
    </source>
</reference>
<dbReference type="Gene3D" id="3.30.497.10">
    <property type="entry name" value="Antithrombin, subunit I, domain 2"/>
    <property type="match status" value="1"/>
</dbReference>
<dbReference type="InterPro" id="IPR036186">
    <property type="entry name" value="Serpin_sf"/>
</dbReference>
<dbReference type="Proteomes" id="UP000229740">
    <property type="component" value="Unassembled WGS sequence"/>
</dbReference>